<dbReference type="InterPro" id="IPR011545">
    <property type="entry name" value="DEAD/DEAH_box_helicase_dom"/>
</dbReference>
<dbReference type="SUPFAM" id="SSF52540">
    <property type="entry name" value="P-loop containing nucleoside triphosphate hydrolases"/>
    <property type="match status" value="2"/>
</dbReference>
<dbReference type="EC" id="3.6.4.13" evidence="6"/>
<dbReference type="InterPro" id="IPR001650">
    <property type="entry name" value="Helicase_C-like"/>
</dbReference>
<comment type="catalytic activity">
    <reaction evidence="6">
        <text>ATP + H2O = ADP + phosphate + H(+)</text>
        <dbReference type="Rhea" id="RHEA:13065"/>
        <dbReference type="ChEBI" id="CHEBI:15377"/>
        <dbReference type="ChEBI" id="CHEBI:15378"/>
        <dbReference type="ChEBI" id="CHEBI:30616"/>
        <dbReference type="ChEBI" id="CHEBI:43474"/>
        <dbReference type="ChEBI" id="CHEBI:456216"/>
        <dbReference type="EC" id="3.6.4.13"/>
    </reaction>
</comment>
<evidence type="ECO:0000256" key="1">
    <source>
        <dbReference type="ARBA" id="ARBA00022741"/>
    </source>
</evidence>
<evidence type="ECO:0000313" key="10">
    <source>
        <dbReference type="EMBL" id="KAF2840121.1"/>
    </source>
</evidence>
<dbReference type="GO" id="GO:0003724">
    <property type="term" value="F:RNA helicase activity"/>
    <property type="evidence" value="ECO:0007669"/>
    <property type="project" value="UniProtKB-EC"/>
</dbReference>
<proteinExistence type="inferred from homology"/>
<evidence type="ECO:0000256" key="3">
    <source>
        <dbReference type="ARBA" id="ARBA00022806"/>
    </source>
</evidence>
<dbReference type="InterPro" id="IPR027417">
    <property type="entry name" value="P-loop_NTPase"/>
</dbReference>
<comment type="similarity">
    <text evidence="6">Belongs to the DEAD box helicase family.</text>
</comment>
<feature type="compositionally biased region" description="Polar residues" evidence="7">
    <location>
        <begin position="59"/>
        <end position="73"/>
    </location>
</feature>
<dbReference type="PANTHER" id="PTHR24031">
    <property type="entry name" value="RNA HELICASE"/>
    <property type="match status" value="1"/>
</dbReference>
<feature type="region of interest" description="Disordered" evidence="7">
    <location>
        <begin position="899"/>
        <end position="997"/>
    </location>
</feature>
<dbReference type="Gene3D" id="3.40.50.300">
    <property type="entry name" value="P-loop containing nucleotide triphosphate hydrolases"/>
    <property type="match status" value="2"/>
</dbReference>
<dbReference type="CDD" id="cd17964">
    <property type="entry name" value="DEADc_MSS116"/>
    <property type="match status" value="1"/>
</dbReference>
<dbReference type="PROSITE" id="PS51192">
    <property type="entry name" value="HELICASE_ATP_BIND_1"/>
    <property type="match status" value="1"/>
</dbReference>
<name>A0A9P4SCF4_9PEZI</name>
<dbReference type="SMART" id="SM00487">
    <property type="entry name" value="DEXDc"/>
    <property type="match status" value="1"/>
</dbReference>
<accession>A0A9P4SCF4</accession>
<keyword evidence="5 6" id="KW-0694">RNA-binding</keyword>
<dbReference type="Pfam" id="PF00270">
    <property type="entry name" value="DEAD"/>
    <property type="match status" value="1"/>
</dbReference>
<dbReference type="PROSITE" id="PS51194">
    <property type="entry name" value="HELICASE_CTER"/>
    <property type="match status" value="1"/>
</dbReference>
<evidence type="ECO:0000256" key="7">
    <source>
        <dbReference type="SAM" id="MobiDB-lite"/>
    </source>
</evidence>
<dbReference type="AlphaFoldDB" id="A0A9P4SCF4"/>
<evidence type="ECO:0000259" key="8">
    <source>
        <dbReference type="PROSITE" id="PS51192"/>
    </source>
</evidence>
<feature type="compositionally biased region" description="Gly residues" evidence="7">
    <location>
        <begin position="964"/>
        <end position="977"/>
    </location>
</feature>
<reference evidence="10" key="1">
    <citation type="journal article" date="2020" name="Stud. Mycol.">
        <title>101 Dothideomycetes genomes: a test case for predicting lifestyles and emergence of pathogens.</title>
        <authorList>
            <person name="Haridas S."/>
            <person name="Albert R."/>
            <person name="Binder M."/>
            <person name="Bloem J."/>
            <person name="Labutti K."/>
            <person name="Salamov A."/>
            <person name="Andreopoulos B."/>
            <person name="Baker S."/>
            <person name="Barry K."/>
            <person name="Bills G."/>
            <person name="Bluhm B."/>
            <person name="Cannon C."/>
            <person name="Castanera R."/>
            <person name="Culley D."/>
            <person name="Daum C."/>
            <person name="Ezra D."/>
            <person name="Gonzalez J."/>
            <person name="Henrissat B."/>
            <person name="Kuo A."/>
            <person name="Liang C."/>
            <person name="Lipzen A."/>
            <person name="Lutzoni F."/>
            <person name="Magnuson J."/>
            <person name="Mondo S."/>
            <person name="Nolan M."/>
            <person name="Ohm R."/>
            <person name="Pangilinan J."/>
            <person name="Park H.-J."/>
            <person name="Ramirez L."/>
            <person name="Alfaro M."/>
            <person name="Sun H."/>
            <person name="Tritt A."/>
            <person name="Yoshinaga Y."/>
            <person name="Zwiers L.-H."/>
            <person name="Turgeon B."/>
            <person name="Goodwin S."/>
            <person name="Spatafora J."/>
            <person name="Crous P."/>
            <person name="Grigoriev I."/>
        </authorList>
    </citation>
    <scope>NUCLEOTIDE SEQUENCE</scope>
    <source>
        <strain evidence="10">CBS 101060</strain>
    </source>
</reference>
<evidence type="ECO:0000256" key="4">
    <source>
        <dbReference type="ARBA" id="ARBA00022840"/>
    </source>
</evidence>
<feature type="compositionally biased region" description="Basic and acidic residues" evidence="7">
    <location>
        <begin position="978"/>
        <end position="997"/>
    </location>
</feature>
<dbReference type="Proteomes" id="UP000799429">
    <property type="component" value="Unassembled WGS sequence"/>
</dbReference>
<feature type="region of interest" description="Disordered" evidence="7">
    <location>
        <begin position="358"/>
        <end position="377"/>
    </location>
</feature>
<comment type="domain">
    <text evidence="6">The Q motif is unique to and characteristic of the DEAD box family of RNA helicases and controls ATP binding and hydrolysis.</text>
</comment>
<feature type="region of interest" description="Disordered" evidence="7">
    <location>
        <begin position="59"/>
        <end position="86"/>
    </location>
</feature>
<keyword evidence="11" id="KW-1185">Reference proteome</keyword>
<dbReference type="GO" id="GO:0005524">
    <property type="term" value="F:ATP binding"/>
    <property type="evidence" value="ECO:0007669"/>
    <property type="project" value="UniProtKB-UniRule"/>
</dbReference>
<dbReference type="InterPro" id="IPR014001">
    <property type="entry name" value="Helicase_ATP-bd"/>
</dbReference>
<dbReference type="SMART" id="SM00490">
    <property type="entry name" value="HELICc"/>
    <property type="match status" value="1"/>
</dbReference>
<dbReference type="InterPro" id="IPR000629">
    <property type="entry name" value="RNA-helicase_DEAD-box_CS"/>
</dbReference>
<evidence type="ECO:0000256" key="6">
    <source>
        <dbReference type="RuleBase" id="RU365068"/>
    </source>
</evidence>
<comment type="function">
    <text evidence="6">RNA helicase.</text>
</comment>
<feature type="compositionally biased region" description="Polar residues" evidence="7">
    <location>
        <begin position="367"/>
        <end position="377"/>
    </location>
</feature>
<dbReference type="Pfam" id="PF00271">
    <property type="entry name" value="Helicase_C"/>
    <property type="match status" value="1"/>
</dbReference>
<keyword evidence="3 6" id="KW-0347">Helicase</keyword>
<keyword evidence="2 6" id="KW-0378">Hydrolase</keyword>
<sequence length="997" mass="109308">MIPAGDSFRDTSALRNLEAIPAIQFEGKRPSLLYKILPTLVQRRIPKIQSIRQSFASFTELRSPSKESTTGTRTPPPPYFISDEGPPFPVPEFEKSVKAERGQNDGSGYEYPASSYFSPLPSRVAESESGIIWKYANQAQESSTFANDTKERLPSLSRQLYIHAVTYLLRGLPTDLSTVEKLSIDACLPKPQLKSLIGRAYGYEREHRICESVVRGGLNAMKRVVRRSIAIGNTICSMNGGKVGQALNDAVIWWMRGVAGGVHEGVGEGMKPPSLISRADAANCIPASRIIHLFRSSNMLVALRRCPASLPRSICNHQFSSKVIRAASFTKTPSSLSRLAFISPSAVRTFTQSAWQSQSAQAQAQAPTDSGNGDASGGNITVTQFADLEKNGLIHENVVRAVTQGMGLETMTEVQTKTISQALKGNDIIAQAKTGTGKTLGFLLPLVQNILRDNPELAHVNRVRSYRGSRASASDIRALIISPTRELAEQIATEASRVVRNTGLVVQTAVGGTQKREGLRRIQQQGCHILVGTPGRLNDILNDPYTGVQAPALKCLVLDEADRLLDQGFWPEIQNIMAALPPTEQVNRQTMMFSATVGKGIIGIVRQTLKPGFDFVKCVRDDEVPTHERVPQKVVNAGAFENNLPCLVELCQREIAAATPEMPFKALIYYNSTAEVSLASSVLRNLPSNRVNGTSALPGTRVFEIHSKLSQEQRTRAAGYFRRATSAIMVSSDVTARGMDFPNVTHVIQMGLANDSDTYIHRIGRTARAGKEGQGWLVVSELEYPEVRRRLRNIPLEVDTSLLTPNINMTKEAQVPVSVANILNSIGQAYRTIPLEDLNKMYLAQLGIYQWYPDKQRLMDSMNQLARYGWGMSQPPSISPTLASRLRLSNLSGINMVAGPRSFDTDGRQGSFGNRGGFSNRDSGAGRDDLFGDTAPSRGRDNNRGSMGRPQRDRYDNGDRSSRGGFGGDRGSRGGFGGDRDRGFGRDNFDRSTRNRY</sequence>
<gene>
    <name evidence="10" type="ORF">M501DRAFT_991159</name>
</gene>
<feature type="compositionally biased region" description="Basic and acidic residues" evidence="7">
    <location>
        <begin position="950"/>
        <end position="962"/>
    </location>
</feature>
<feature type="domain" description="Helicase ATP-binding" evidence="8">
    <location>
        <begin position="419"/>
        <end position="615"/>
    </location>
</feature>
<dbReference type="PROSITE" id="PS00039">
    <property type="entry name" value="DEAD_ATP_HELICASE"/>
    <property type="match status" value="1"/>
</dbReference>
<evidence type="ECO:0000313" key="11">
    <source>
        <dbReference type="Proteomes" id="UP000799429"/>
    </source>
</evidence>
<keyword evidence="4 6" id="KW-0067">ATP-binding</keyword>
<comment type="caution">
    <text evidence="10">The sequence shown here is derived from an EMBL/GenBank/DDBJ whole genome shotgun (WGS) entry which is preliminary data.</text>
</comment>
<dbReference type="EMBL" id="MU006093">
    <property type="protein sequence ID" value="KAF2840121.1"/>
    <property type="molecule type" value="Genomic_DNA"/>
</dbReference>
<protein>
    <recommendedName>
        <fullName evidence="6">ATP-dependent RNA helicase</fullName>
        <ecNumber evidence="6">3.6.4.13</ecNumber>
    </recommendedName>
</protein>
<dbReference type="CDD" id="cd18787">
    <property type="entry name" value="SF2_C_DEAD"/>
    <property type="match status" value="1"/>
</dbReference>
<dbReference type="GO" id="GO:0003723">
    <property type="term" value="F:RNA binding"/>
    <property type="evidence" value="ECO:0007669"/>
    <property type="project" value="UniProtKB-UniRule"/>
</dbReference>
<organism evidence="10 11">
    <name type="scientific">Patellaria atrata CBS 101060</name>
    <dbReference type="NCBI Taxonomy" id="1346257"/>
    <lineage>
        <taxon>Eukaryota</taxon>
        <taxon>Fungi</taxon>
        <taxon>Dikarya</taxon>
        <taxon>Ascomycota</taxon>
        <taxon>Pezizomycotina</taxon>
        <taxon>Dothideomycetes</taxon>
        <taxon>Dothideomycetes incertae sedis</taxon>
        <taxon>Patellariales</taxon>
        <taxon>Patellariaceae</taxon>
        <taxon>Patellaria</taxon>
    </lineage>
</organism>
<evidence type="ECO:0000256" key="2">
    <source>
        <dbReference type="ARBA" id="ARBA00022801"/>
    </source>
</evidence>
<dbReference type="GO" id="GO:0016787">
    <property type="term" value="F:hydrolase activity"/>
    <property type="evidence" value="ECO:0007669"/>
    <property type="project" value="UniProtKB-KW"/>
</dbReference>
<evidence type="ECO:0000259" key="9">
    <source>
        <dbReference type="PROSITE" id="PS51194"/>
    </source>
</evidence>
<feature type="domain" description="Helicase C-terminal" evidence="9">
    <location>
        <begin position="643"/>
        <end position="815"/>
    </location>
</feature>
<keyword evidence="1 6" id="KW-0547">Nucleotide-binding</keyword>
<dbReference type="OrthoDB" id="193716at2759"/>
<evidence type="ECO:0000256" key="5">
    <source>
        <dbReference type="ARBA" id="ARBA00022884"/>
    </source>
</evidence>